<dbReference type="eggNOG" id="COG0142">
    <property type="taxonomic scope" value="Bacteria"/>
</dbReference>
<evidence type="ECO:0000256" key="4">
    <source>
        <dbReference type="ARBA" id="ARBA00022723"/>
    </source>
</evidence>
<keyword evidence="4" id="KW-0479">Metal-binding</keyword>
<dbReference type="InterPro" id="IPR008949">
    <property type="entry name" value="Isoprenoid_synthase_dom_sf"/>
</dbReference>
<dbReference type="RefSeq" id="WP_009603179.1">
    <property type="nucleotide sequence ID" value="NZ_AEIU01000110.1"/>
</dbReference>
<protein>
    <submittedName>
        <fullName evidence="8">Geranyltranstransferase</fullName>
    </submittedName>
</protein>
<dbReference type="STRING" id="796620.VIBC2010_13031"/>
<evidence type="ECO:0000256" key="5">
    <source>
        <dbReference type="ARBA" id="ARBA00022842"/>
    </source>
</evidence>
<dbReference type="GO" id="GO:0008654">
    <property type="term" value="P:phospholipid biosynthetic process"/>
    <property type="evidence" value="ECO:0007669"/>
    <property type="project" value="UniProtKB-ARBA"/>
</dbReference>
<dbReference type="OrthoDB" id="9805316at2"/>
<keyword evidence="3 7" id="KW-0808">Transferase</keyword>
<accession>E3BPR7</accession>
<dbReference type="SFLD" id="SFLDG01017">
    <property type="entry name" value="Polyprenyl_Transferase_Like"/>
    <property type="match status" value="1"/>
</dbReference>
<dbReference type="Gene3D" id="1.10.600.10">
    <property type="entry name" value="Farnesyl Diphosphate Synthase"/>
    <property type="match status" value="1"/>
</dbReference>
<dbReference type="CDD" id="cd00685">
    <property type="entry name" value="Trans_IPPS_HT"/>
    <property type="match status" value="1"/>
</dbReference>
<dbReference type="SFLD" id="SFLDS00005">
    <property type="entry name" value="Isoprenoid_Synthase_Type_I"/>
    <property type="match status" value="1"/>
</dbReference>
<keyword evidence="6" id="KW-0414">Isoprene biosynthesis</keyword>
<dbReference type="GO" id="GO:0004659">
    <property type="term" value="F:prenyltransferase activity"/>
    <property type="evidence" value="ECO:0007669"/>
    <property type="project" value="InterPro"/>
</dbReference>
<organism evidence="8 9">
    <name type="scientific">Vibrio caribbeanicus ATCC BAA-2122</name>
    <dbReference type="NCBI Taxonomy" id="796620"/>
    <lineage>
        <taxon>Bacteria</taxon>
        <taxon>Pseudomonadati</taxon>
        <taxon>Pseudomonadota</taxon>
        <taxon>Gammaproteobacteria</taxon>
        <taxon>Vibrionales</taxon>
        <taxon>Vibrionaceae</taxon>
        <taxon>Vibrio</taxon>
    </lineage>
</organism>
<dbReference type="InterPro" id="IPR053378">
    <property type="entry name" value="Prenyl_diphosphate_synthase"/>
</dbReference>
<evidence type="ECO:0000256" key="3">
    <source>
        <dbReference type="ARBA" id="ARBA00022679"/>
    </source>
</evidence>
<dbReference type="NCBIfam" id="NF045485">
    <property type="entry name" value="FPPsyn"/>
    <property type="match status" value="1"/>
</dbReference>
<dbReference type="PROSITE" id="PS00723">
    <property type="entry name" value="POLYPRENYL_SYNTHASE_1"/>
    <property type="match status" value="1"/>
</dbReference>
<dbReference type="NCBIfam" id="NF007877">
    <property type="entry name" value="PRK10581.1"/>
    <property type="match status" value="1"/>
</dbReference>
<dbReference type="GO" id="GO:0046872">
    <property type="term" value="F:metal ion binding"/>
    <property type="evidence" value="ECO:0007669"/>
    <property type="project" value="UniProtKB-KW"/>
</dbReference>
<dbReference type="GO" id="GO:0016114">
    <property type="term" value="P:terpenoid biosynthetic process"/>
    <property type="evidence" value="ECO:0007669"/>
    <property type="project" value="UniProtKB-ARBA"/>
</dbReference>
<sequence length="294" mass="31986">MNEVFTSLKQRNSLELEKWLETLGHPDLSLVQAMKYSLLSEGKRVRPFLVYATGQILGSAVEDLDTAAAAIECIHTYSLIHDDLPAMDDDDLRRGHPTCHMQFDEATAILAGDALQTLAFTILSEGKLSPKAEKNRIKMVQVLANASGARGMCLGQALDLNAEGKSVSLNQLEAIHVNKTGELIKAAVKLGALSCGSLDDVTATHLDRYAEAIGLAFQVQDDILDLVSDTDTLGKPQGSDIKANKSTYPSLLGLKGSQTKAQNLLEDALRSLDSIPHETQILEDFARYVIERKK</sequence>
<keyword evidence="9" id="KW-1185">Reference proteome</keyword>
<dbReference type="InterPro" id="IPR000092">
    <property type="entry name" value="Polyprenyl_synt"/>
</dbReference>
<dbReference type="Proteomes" id="UP000002943">
    <property type="component" value="Unassembled WGS sequence"/>
</dbReference>
<dbReference type="PANTHER" id="PTHR43281">
    <property type="entry name" value="FARNESYL DIPHOSPHATE SYNTHASE"/>
    <property type="match status" value="1"/>
</dbReference>
<keyword evidence="5" id="KW-0460">Magnesium</keyword>
<evidence type="ECO:0000256" key="2">
    <source>
        <dbReference type="ARBA" id="ARBA00006706"/>
    </source>
</evidence>
<evidence type="ECO:0000256" key="1">
    <source>
        <dbReference type="ARBA" id="ARBA00001946"/>
    </source>
</evidence>
<dbReference type="PANTHER" id="PTHR43281:SF1">
    <property type="entry name" value="FARNESYL DIPHOSPHATE SYNTHASE"/>
    <property type="match status" value="1"/>
</dbReference>
<reference evidence="8 9" key="1">
    <citation type="journal article" date="2012" name="Int. J. Syst. Evol. Microbiol.">
        <title>Vibrio caribbeanicus sp. nov., isolated from the marine sponge Scleritoderma cyanea.</title>
        <authorList>
            <person name="Hoffmann M."/>
            <person name="Monday S.R."/>
            <person name="Allard M.W."/>
            <person name="Strain E.A."/>
            <person name="Whittaker P."/>
            <person name="Naum M."/>
            <person name="McCarthy P.J."/>
            <person name="Lopez J.V."/>
            <person name="Fischer M."/>
            <person name="Brown E.W."/>
        </authorList>
    </citation>
    <scope>NUCLEOTIDE SEQUENCE [LARGE SCALE GENOMIC DNA]</scope>
    <source>
        <strain evidence="8 9">ATCC BAA-2122</strain>
    </source>
</reference>
<evidence type="ECO:0000256" key="7">
    <source>
        <dbReference type="RuleBase" id="RU004466"/>
    </source>
</evidence>
<dbReference type="Pfam" id="PF00348">
    <property type="entry name" value="polyprenyl_synt"/>
    <property type="match status" value="1"/>
</dbReference>
<dbReference type="PROSITE" id="PS00444">
    <property type="entry name" value="POLYPRENYL_SYNTHASE_2"/>
    <property type="match status" value="1"/>
</dbReference>
<proteinExistence type="inferred from homology"/>
<comment type="caution">
    <text evidence="8">The sequence shown here is derived from an EMBL/GenBank/DDBJ whole genome shotgun (WGS) entry which is preliminary data.</text>
</comment>
<dbReference type="FunFam" id="1.10.600.10:FF:000001">
    <property type="entry name" value="Geranylgeranyl diphosphate synthase"/>
    <property type="match status" value="1"/>
</dbReference>
<dbReference type="AlphaFoldDB" id="E3BPR7"/>
<dbReference type="GO" id="GO:0005737">
    <property type="term" value="C:cytoplasm"/>
    <property type="evidence" value="ECO:0007669"/>
    <property type="project" value="UniProtKB-ARBA"/>
</dbReference>
<evidence type="ECO:0000256" key="6">
    <source>
        <dbReference type="ARBA" id="ARBA00023229"/>
    </source>
</evidence>
<dbReference type="EMBL" id="AEIU01000110">
    <property type="protein sequence ID" value="EFP94985.1"/>
    <property type="molecule type" value="Genomic_DNA"/>
</dbReference>
<comment type="similarity">
    <text evidence="2 7">Belongs to the FPP/GGPP synthase family.</text>
</comment>
<name>E3BPR7_9VIBR</name>
<gene>
    <name evidence="8" type="ORF">VIBC2010_13031</name>
</gene>
<comment type="cofactor">
    <cofactor evidence="1">
        <name>Mg(2+)</name>
        <dbReference type="ChEBI" id="CHEBI:18420"/>
    </cofactor>
</comment>
<evidence type="ECO:0000313" key="9">
    <source>
        <dbReference type="Proteomes" id="UP000002943"/>
    </source>
</evidence>
<evidence type="ECO:0000313" key="8">
    <source>
        <dbReference type="EMBL" id="EFP94985.1"/>
    </source>
</evidence>
<dbReference type="InterPro" id="IPR033749">
    <property type="entry name" value="Polyprenyl_synt_CS"/>
</dbReference>
<dbReference type="SUPFAM" id="SSF48576">
    <property type="entry name" value="Terpenoid synthases"/>
    <property type="match status" value="1"/>
</dbReference>